<reference evidence="1 2" key="1">
    <citation type="submission" date="2016-10" db="EMBL/GenBank/DDBJ databases">
        <title>Draft Genome sequence of Alkanindiges sp. strain H1.</title>
        <authorList>
            <person name="Subhash Y."/>
            <person name="Lee S."/>
        </authorList>
    </citation>
    <scope>NUCLEOTIDE SEQUENCE [LARGE SCALE GENOMIC DNA]</scope>
    <source>
        <strain evidence="1 2">H1</strain>
    </source>
</reference>
<dbReference type="Proteomes" id="UP000192132">
    <property type="component" value="Unassembled WGS sequence"/>
</dbReference>
<evidence type="ECO:0000313" key="1">
    <source>
        <dbReference type="EMBL" id="ONG39799.1"/>
    </source>
</evidence>
<comment type="caution">
    <text evidence="1">The sequence shown here is derived from an EMBL/GenBank/DDBJ whole genome shotgun (WGS) entry which is preliminary data.</text>
</comment>
<dbReference type="OrthoDB" id="5583261at2"/>
<evidence type="ECO:0008006" key="3">
    <source>
        <dbReference type="Google" id="ProtNLM"/>
    </source>
</evidence>
<gene>
    <name evidence="1" type="ORF">BKE30_08430</name>
</gene>
<protein>
    <recommendedName>
        <fullName evidence="3">Outer membrane assembly lipoprotein YfiO</fullName>
    </recommendedName>
</protein>
<name>A0A1S8CTP8_9GAMM</name>
<keyword evidence="2" id="KW-1185">Reference proteome</keyword>
<sequence>MTRFFTACLRFSHAVLLSIFILLPIYSHASFDTYCTPTWSVELQSYNRCSNLPILSPANDNQTNMRLLLADRHLVKITSPKQPAVNWADNYGAVPFAAEDFKETISNATPSKRKLLSSGQTINVTYSAEERCQSNSSGMQAFIQQVSADHRLKPAEKQLLIQQRQSISPSCDKALEYIKVRPEWSSLVRQHISYINGSIAFYNGDYPIAQKIYTALSTISSPWLSETASYMLVRTAVNQAYRSGLDEYSVLSINKIDQQLIATAFTTIGQYFKTYPAGQYAASARGLLRRLYWMSGQQAKLIDEFNWQFSHLDSLQFNLEMQQVPEEIDNKIFKSNEFNPANLKDPFFLATYDLMHMRASSAQKYTPLSWSTLQAQQDYFKTTPALYQYLQAVHLFLLQKKPQQALDYLPKGNPPAHLSYLQLSQFVLKGQILEQTHKLDDANTLWTVLLDSTKAPYQRQMVELALALNLQNRKDFVAFFKTDGLIKSPAIRAVIIKQAANAELLDSIINAPATSAQEKLNARFTLLHKSLNHQQYTLFIDALKYLPKDANSYQGYESSNKTLTDQPAFNVFLWKGHKINDALSCPSLIDIGKTLATQPQDEMALLCFGEFIRLSNFKHHEYTLEPEMPAQNRSSRFNWSLGNGQIPFTTATFSRGEVYKNIIQTSSNDELKAYALYRAINCYAPGGLNDCQGKNVEKSVRKSWFDQLKQNYPDSQWTKALTYYW</sequence>
<dbReference type="EMBL" id="MLCN01000022">
    <property type="protein sequence ID" value="ONG39799.1"/>
    <property type="molecule type" value="Genomic_DNA"/>
</dbReference>
<proteinExistence type="predicted"/>
<dbReference type="RefSeq" id="WP_076878163.1">
    <property type="nucleotide sequence ID" value="NZ_MLCN01000022.1"/>
</dbReference>
<dbReference type="AlphaFoldDB" id="A0A1S8CTP8"/>
<evidence type="ECO:0000313" key="2">
    <source>
        <dbReference type="Proteomes" id="UP000192132"/>
    </source>
</evidence>
<accession>A0A1S8CTP8</accession>
<organism evidence="1 2">
    <name type="scientific">Alkanindiges hydrocarboniclasticus</name>
    <dbReference type="NCBI Taxonomy" id="1907941"/>
    <lineage>
        <taxon>Bacteria</taxon>
        <taxon>Pseudomonadati</taxon>
        <taxon>Pseudomonadota</taxon>
        <taxon>Gammaproteobacteria</taxon>
        <taxon>Moraxellales</taxon>
        <taxon>Moraxellaceae</taxon>
        <taxon>Alkanindiges</taxon>
    </lineage>
</organism>
<dbReference type="STRING" id="1907941.BKE30_08430"/>